<evidence type="ECO:0000256" key="5">
    <source>
        <dbReference type="ARBA" id="ARBA00022932"/>
    </source>
</evidence>
<dbReference type="SUPFAM" id="SSF48019">
    <property type="entry name" value="post-AAA+ oligomerization domain-like"/>
    <property type="match status" value="1"/>
</dbReference>
<accession>A0AAP9ABW4</accession>
<dbReference type="PANTHER" id="PTHR34388">
    <property type="entry name" value="DNA POLYMERASE III SUBUNIT DELTA"/>
    <property type="match status" value="1"/>
</dbReference>
<keyword evidence="5" id="KW-0239">DNA-directed DNA polymerase</keyword>
<dbReference type="Pfam" id="PF21694">
    <property type="entry name" value="DNA_pol3_delta_C"/>
    <property type="match status" value="1"/>
</dbReference>
<evidence type="ECO:0000313" key="10">
    <source>
        <dbReference type="Proteomes" id="UP000318231"/>
    </source>
</evidence>
<dbReference type="InterPro" id="IPR008921">
    <property type="entry name" value="DNA_pol3_clamp-load_cplx_C"/>
</dbReference>
<dbReference type="AlphaFoldDB" id="A0AAP9ABW4"/>
<evidence type="ECO:0000259" key="8">
    <source>
        <dbReference type="Pfam" id="PF21694"/>
    </source>
</evidence>
<keyword evidence="3" id="KW-0548">Nucleotidyltransferase</keyword>
<keyword evidence="4" id="KW-0235">DNA replication</keyword>
<dbReference type="RefSeq" id="WP_016829173.1">
    <property type="nucleotide sequence ID" value="NZ_CP041200.1"/>
</dbReference>
<dbReference type="EMBL" id="CP041200">
    <property type="protein sequence ID" value="QDI64896.1"/>
    <property type="molecule type" value="Genomic_DNA"/>
</dbReference>
<dbReference type="InterPro" id="IPR027417">
    <property type="entry name" value="P-loop_NTPase"/>
</dbReference>
<evidence type="ECO:0000256" key="3">
    <source>
        <dbReference type="ARBA" id="ARBA00022695"/>
    </source>
</evidence>
<sequence>MNLINKDLFLIISDNRLKIQQKIDEITTTFDELVKIDEQQISLFAFKSIVEQSDLFNAKKIYLFKNVNWFESLEQLKNVQDLIDYFFSNHIPIIITTELTKISTAKKIQEIIAKFGHQITFISYSNKNAATFLKDELNERHLHLDKLIVATIIQKTNFNINYLNNELNKLELINDSLKNVNLVDIDNFICDYGDYQIFSLLNLLYQQKTKELINLINKMLIDKIDEVTIINMMATMMSTYYLTKYLDEKKYDKNFITNSLNQKPFVVSLNLKLTKNYSAKFLYKKLCELLNLEIKIKENKIDKYFGLMNWVLNF</sequence>
<dbReference type="GeneID" id="93848812"/>
<evidence type="ECO:0000256" key="6">
    <source>
        <dbReference type="ARBA" id="ARBA00034754"/>
    </source>
</evidence>
<dbReference type="InterPro" id="IPR048466">
    <property type="entry name" value="DNA_pol3_delta-like_C"/>
</dbReference>
<dbReference type="NCBIfam" id="TIGR01128">
    <property type="entry name" value="holA"/>
    <property type="match status" value="1"/>
</dbReference>
<feature type="domain" description="DNA polymerase III delta subunit-like C-terminal" evidence="8">
    <location>
        <begin position="196"/>
        <end position="312"/>
    </location>
</feature>
<name>A0AAP9ABW4_UREUR</name>
<gene>
    <name evidence="9" type="ORF">FJM05_01650</name>
</gene>
<dbReference type="GO" id="GO:0003677">
    <property type="term" value="F:DNA binding"/>
    <property type="evidence" value="ECO:0007669"/>
    <property type="project" value="InterPro"/>
</dbReference>
<reference evidence="9 10" key="1">
    <citation type="submission" date="2019-07" db="EMBL/GenBank/DDBJ databases">
        <title>Comparative genomics of three clinical Ureaplasma species: analysis of their core genomes and virulence factors.</title>
        <authorList>
            <person name="Yang T."/>
            <person name="Zhang Y."/>
            <person name="Li X."/>
            <person name="Kong Y."/>
            <person name="Yu H."/>
            <person name="Ruan Z."/>
            <person name="Xie X."/>
            <person name="Zhang J."/>
        </authorList>
    </citation>
    <scope>NUCLEOTIDE SEQUENCE [LARGE SCALE GENOMIC DNA]</scope>
    <source>
        <strain evidence="9 10">132</strain>
    </source>
</reference>
<organism evidence="9 10">
    <name type="scientific">Ureaplasma urealyticum</name>
    <name type="common">Ureaplasma urealyticum biotype 2</name>
    <dbReference type="NCBI Taxonomy" id="2130"/>
    <lineage>
        <taxon>Bacteria</taxon>
        <taxon>Bacillati</taxon>
        <taxon>Mycoplasmatota</taxon>
        <taxon>Mycoplasmoidales</taxon>
        <taxon>Mycoplasmoidaceae</taxon>
        <taxon>Ureaplasma</taxon>
    </lineage>
</organism>
<dbReference type="Gene3D" id="1.20.272.10">
    <property type="match status" value="1"/>
</dbReference>
<evidence type="ECO:0000256" key="2">
    <source>
        <dbReference type="ARBA" id="ARBA00022679"/>
    </source>
</evidence>
<dbReference type="SUPFAM" id="SSF52540">
    <property type="entry name" value="P-loop containing nucleoside triphosphate hydrolases"/>
    <property type="match status" value="1"/>
</dbReference>
<comment type="similarity">
    <text evidence="6">Belongs to the DNA polymerase HolA subunit family.</text>
</comment>
<evidence type="ECO:0000313" key="9">
    <source>
        <dbReference type="EMBL" id="QDI64896.1"/>
    </source>
</evidence>
<proteinExistence type="inferred from homology"/>
<dbReference type="InterPro" id="IPR005790">
    <property type="entry name" value="DNA_polIII_delta"/>
</dbReference>
<evidence type="ECO:0000256" key="1">
    <source>
        <dbReference type="ARBA" id="ARBA00012417"/>
    </source>
</evidence>
<protein>
    <recommendedName>
        <fullName evidence="1">DNA-directed DNA polymerase</fullName>
        <ecNumber evidence="1">2.7.7.7</ecNumber>
    </recommendedName>
</protein>
<dbReference type="GO" id="GO:0006261">
    <property type="term" value="P:DNA-templated DNA replication"/>
    <property type="evidence" value="ECO:0007669"/>
    <property type="project" value="TreeGrafter"/>
</dbReference>
<dbReference type="GO" id="GO:0009360">
    <property type="term" value="C:DNA polymerase III complex"/>
    <property type="evidence" value="ECO:0007669"/>
    <property type="project" value="TreeGrafter"/>
</dbReference>
<keyword evidence="2" id="KW-0808">Transferase</keyword>
<dbReference type="GO" id="GO:0003887">
    <property type="term" value="F:DNA-directed DNA polymerase activity"/>
    <property type="evidence" value="ECO:0007669"/>
    <property type="project" value="UniProtKB-KW"/>
</dbReference>
<comment type="catalytic activity">
    <reaction evidence="7">
        <text>DNA(n) + a 2'-deoxyribonucleoside 5'-triphosphate = DNA(n+1) + diphosphate</text>
        <dbReference type="Rhea" id="RHEA:22508"/>
        <dbReference type="Rhea" id="RHEA-COMP:17339"/>
        <dbReference type="Rhea" id="RHEA-COMP:17340"/>
        <dbReference type="ChEBI" id="CHEBI:33019"/>
        <dbReference type="ChEBI" id="CHEBI:61560"/>
        <dbReference type="ChEBI" id="CHEBI:173112"/>
        <dbReference type="EC" id="2.7.7.7"/>
    </reaction>
</comment>
<evidence type="ECO:0000256" key="7">
    <source>
        <dbReference type="ARBA" id="ARBA00049244"/>
    </source>
</evidence>
<dbReference type="PANTHER" id="PTHR34388:SF1">
    <property type="entry name" value="DNA POLYMERASE III SUBUNIT DELTA"/>
    <property type="match status" value="1"/>
</dbReference>
<evidence type="ECO:0000256" key="4">
    <source>
        <dbReference type="ARBA" id="ARBA00022705"/>
    </source>
</evidence>
<dbReference type="EC" id="2.7.7.7" evidence="1"/>
<dbReference type="Proteomes" id="UP000318231">
    <property type="component" value="Chromosome"/>
</dbReference>